<gene>
    <name evidence="1" type="ORF">C5167_045862</name>
</gene>
<organism evidence="1 2">
    <name type="scientific">Papaver somniferum</name>
    <name type="common">Opium poppy</name>
    <dbReference type="NCBI Taxonomy" id="3469"/>
    <lineage>
        <taxon>Eukaryota</taxon>
        <taxon>Viridiplantae</taxon>
        <taxon>Streptophyta</taxon>
        <taxon>Embryophyta</taxon>
        <taxon>Tracheophyta</taxon>
        <taxon>Spermatophyta</taxon>
        <taxon>Magnoliopsida</taxon>
        <taxon>Ranunculales</taxon>
        <taxon>Papaveraceae</taxon>
        <taxon>Papaveroideae</taxon>
        <taxon>Papaver</taxon>
    </lineage>
</organism>
<name>A0A4Y7LEW8_PAPSO</name>
<dbReference type="AlphaFoldDB" id="A0A4Y7LEW8"/>
<dbReference type="EMBL" id="CM010725">
    <property type="protein sequence ID" value="RZC83078.1"/>
    <property type="molecule type" value="Genomic_DNA"/>
</dbReference>
<sequence>MGIFYRPIINEFYQQLEILTVATQDPNLWGNFKTANQRRKYNGFTSSLDHQFFARNVLVERPERNK</sequence>
<reference evidence="1 2" key="1">
    <citation type="journal article" date="2018" name="Science">
        <title>The opium poppy genome and morphinan production.</title>
        <authorList>
            <person name="Guo L."/>
            <person name="Winzer T."/>
            <person name="Yang X."/>
            <person name="Li Y."/>
            <person name="Ning Z."/>
            <person name="He Z."/>
            <person name="Teodor R."/>
            <person name="Lu Y."/>
            <person name="Bowser T.A."/>
            <person name="Graham I.A."/>
            <person name="Ye K."/>
        </authorList>
    </citation>
    <scope>NUCLEOTIDE SEQUENCE [LARGE SCALE GENOMIC DNA]</scope>
    <source>
        <strain evidence="2">cv. HN1</strain>
        <tissue evidence="1">Leaves</tissue>
    </source>
</reference>
<dbReference type="Gramene" id="RZC83078">
    <property type="protein sequence ID" value="RZC83078"/>
    <property type="gene ID" value="C5167_045862"/>
</dbReference>
<protein>
    <submittedName>
        <fullName evidence="1">Uncharacterized protein</fullName>
    </submittedName>
</protein>
<feature type="non-terminal residue" evidence="1">
    <location>
        <position position="66"/>
    </location>
</feature>
<proteinExistence type="predicted"/>
<evidence type="ECO:0000313" key="1">
    <source>
        <dbReference type="EMBL" id="RZC83078.1"/>
    </source>
</evidence>
<evidence type="ECO:0000313" key="2">
    <source>
        <dbReference type="Proteomes" id="UP000316621"/>
    </source>
</evidence>
<accession>A0A4Y7LEW8</accession>
<dbReference type="Proteomes" id="UP000316621">
    <property type="component" value="Chromosome 11"/>
</dbReference>
<keyword evidence="2" id="KW-1185">Reference proteome</keyword>